<dbReference type="GeneID" id="19167352"/>
<dbReference type="PANTHER" id="PTHR33930:SF2">
    <property type="entry name" value="BLR3452 PROTEIN"/>
    <property type="match status" value="1"/>
</dbReference>
<gene>
    <name evidence="2" type="ORF">A1O3_03224</name>
</gene>
<feature type="domain" description="Carboxymuconolactone decarboxylase-like" evidence="1">
    <location>
        <begin position="171"/>
        <end position="242"/>
    </location>
</feature>
<dbReference type="InterPro" id="IPR003779">
    <property type="entry name" value="CMD-like"/>
</dbReference>
<dbReference type="STRING" id="1182542.W9YKD4"/>
<dbReference type="eggNOG" id="ENOG502SHW8">
    <property type="taxonomic scope" value="Eukaryota"/>
</dbReference>
<sequence>MSASTSASVSASPSPEDLKRQFLQGNNTWTQGWEDLLRLDPVLFERYMRMHNVPQSRQHLSLKEQEFIWIAVQACSTTAYSPGVRAHIKAALAVGATQEEIMEVIGMTSLVGIHTVTQAVPILFEVLQDQGKEDLIPALENDPRREAIKQDFIQRRKFWTDTWNPVLRLDPDFFEAYMSFSSLPNSRNVIEPKIRELIYCAFDASTTHLYNRGTKIHMRNAVQLGATPEQIMDMLEIVSFVGMNGVLDGASLLAQEVLATEAESKI</sequence>
<evidence type="ECO:0000313" key="3">
    <source>
        <dbReference type="Proteomes" id="UP000019478"/>
    </source>
</evidence>
<organism evidence="2 3">
    <name type="scientific">Capronia epimyces CBS 606.96</name>
    <dbReference type="NCBI Taxonomy" id="1182542"/>
    <lineage>
        <taxon>Eukaryota</taxon>
        <taxon>Fungi</taxon>
        <taxon>Dikarya</taxon>
        <taxon>Ascomycota</taxon>
        <taxon>Pezizomycotina</taxon>
        <taxon>Eurotiomycetes</taxon>
        <taxon>Chaetothyriomycetidae</taxon>
        <taxon>Chaetothyriales</taxon>
        <taxon>Herpotrichiellaceae</taxon>
        <taxon>Capronia</taxon>
    </lineage>
</organism>
<dbReference type="SUPFAM" id="SSF69118">
    <property type="entry name" value="AhpD-like"/>
    <property type="match status" value="1"/>
</dbReference>
<evidence type="ECO:0000313" key="2">
    <source>
        <dbReference type="EMBL" id="EXJ90155.1"/>
    </source>
</evidence>
<dbReference type="HOGENOM" id="CLU_096750_0_0_1"/>
<dbReference type="EMBL" id="AMGY01000002">
    <property type="protein sequence ID" value="EXJ90155.1"/>
    <property type="molecule type" value="Genomic_DNA"/>
</dbReference>
<evidence type="ECO:0000259" key="1">
    <source>
        <dbReference type="Pfam" id="PF02627"/>
    </source>
</evidence>
<dbReference type="AlphaFoldDB" id="W9YKD4"/>
<reference evidence="2 3" key="1">
    <citation type="submission" date="2013-03" db="EMBL/GenBank/DDBJ databases">
        <title>The Genome Sequence of Capronia epimyces CBS 606.96.</title>
        <authorList>
            <consortium name="The Broad Institute Genomics Platform"/>
            <person name="Cuomo C."/>
            <person name="de Hoog S."/>
            <person name="Gorbushina A."/>
            <person name="Walker B."/>
            <person name="Young S.K."/>
            <person name="Zeng Q."/>
            <person name="Gargeya S."/>
            <person name="Fitzgerald M."/>
            <person name="Haas B."/>
            <person name="Abouelleil A."/>
            <person name="Allen A.W."/>
            <person name="Alvarado L."/>
            <person name="Arachchi H.M."/>
            <person name="Berlin A.M."/>
            <person name="Chapman S.B."/>
            <person name="Gainer-Dewar J."/>
            <person name="Goldberg J."/>
            <person name="Griggs A."/>
            <person name="Gujja S."/>
            <person name="Hansen M."/>
            <person name="Howarth C."/>
            <person name="Imamovic A."/>
            <person name="Ireland A."/>
            <person name="Larimer J."/>
            <person name="McCowan C."/>
            <person name="Murphy C."/>
            <person name="Pearson M."/>
            <person name="Poon T.W."/>
            <person name="Priest M."/>
            <person name="Roberts A."/>
            <person name="Saif S."/>
            <person name="Shea T."/>
            <person name="Sisk P."/>
            <person name="Sykes S."/>
            <person name="Wortman J."/>
            <person name="Nusbaum C."/>
            <person name="Birren B."/>
        </authorList>
    </citation>
    <scope>NUCLEOTIDE SEQUENCE [LARGE SCALE GENOMIC DNA]</scope>
    <source>
        <strain evidence="2 3">CBS 606.96</strain>
    </source>
</reference>
<dbReference type="OrthoDB" id="10250730at2759"/>
<comment type="caution">
    <text evidence="2">The sequence shown here is derived from an EMBL/GenBank/DDBJ whole genome shotgun (WGS) entry which is preliminary data.</text>
</comment>
<dbReference type="Proteomes" id="UP000019478">
    <property type="component" value="Unassembled WGS sequence"/>
</dbReference>
<proteinExistence type="predicted"/>
<keyword evidence="3" id="KW-1185">Reference proteome</keyword>
<dbReference type="RefSeq" id="XP_007731552.1">
    <property type="nucleotide sequence ID" value="XM_007733362.1"/>
</dbReference>
<name>W9YKD4_9EURO</name>
<protein>
    <recommendedName>
        <fullName evidence="1">Carboxymuconolactone decarboxylase-like domain-containing protein</fullName>
    </recommendedName>
</protein>
<dbReference type="InterPro" id="IPR029032">
    <property type="entry name" value="AhpD-like"/>
</dbReference>
<feature type="domain" description="Carboxymuconolactone decarboxylase-like" evidence="1">
    <location>
        <begin position="42"/>
        <end position="109"/>
    </location>
</feature>
<dbReference type="PANTHER" id="PTHR33930">
    <property type="entry name" value="ALKYL HYDROPEROXIDE REDUCTASE AHPD"/>
    <property type="match status" value="1"/>
</dbReference>
<dbReference type="GO" id="GO:0051920">
    <property type="term" value="F:peroxiredoxin activity"/>
    <property type="evidence" value="ECO:0007669"/>
    <property type="project" value="InterPro"/>
</dbReference>
<dbReference type="Gene3D" id="1.20.1290.10">
    <property type="entry name" value="AhpD-like"/>
    <property type="match status" value="1"/>
</dbReference>
<accession>W9YKD4</accession>
<dbReference type="Pfam" id="PF02627">
    <property type="entry name" value="CMD"/>
    <property type="match status" value="2"/>
</dbReference>